<dbReference type="PROSITE" id="PS51217">
    <property type="entry name" value="UVRD_HELICASE_CTER"/>
    <property type="match status" value="1"/>
</dbReference>
<keyword evidence="7" id="KW-0413">Isomerase</keyword>
<accession>A0ABU5EZI9</accession>
<evidence type="ECO:0000259" key="14">
    <source>
        <dbReference type="PROSITE" id="PS51217"/>
    </source>
</evidence>
<evidence type="ECO:0000256" key="5">
    <source>
        <dbReference type="ARBA" id="ARBA00022840"/>
    </source>
</evidence>
<evidence type="ECO:0000259" key="13">
    <source>
        <dbReference type="PROSITE" id="PS51198"/>
    </source>
</evidence>
<name>A0ABU5EZI9_9BACT</name>
<dbReference type="InterPro" id="IPR027417">
    <property type="entry name" value="P-loop_NTPase"/>
</dbReference>
<feature type="binding site" evidence="12">
    <location>
        <begin position="30"/>
        <end position="37"/>
    </location>
    <ligand>
        <name>ATP</name>
        <dbReference type="ChEBI" id="CHEBI:30616"/>
    </ligand>
</feature>
<dbReference type="EC" id="5.6.2.4" evidence="9"/>
<keyword evidence="2 12" id="KW-0547">Nucleotide-binding</keyword>
<dbReference type="SUPFAM" id="SSF52540">
    <property type="entry name" value="P-loop containing nucleoside triphosphate hydrolases"/>
    <property type="match status" value="1"/>
</dbReference>
<dbReference type="PROSITE" id="PS51198">
    <property type="entry name" value="UVRD_HELICASE_ATP_BIND"/>
    <property type="match status" value="1"/>
</dbReference>
<keyword evidence="5 12" id="KW-0067">ATP-binding</keyword>
<dbReference type="InterPro" id="IPR014017">
    <property type="entry name" value="DNA_helicase_UvrD-like_C"/>
</dbReference>
<evidence type="ECO:0000256" key="2">
    <source>
        <dbReference type="ARBA" id="ARBA00022741"/>
    </source>
</evidence>
<dbReference type="InterPro" id="IPR013986">
    <property type="entry name" value="DExx_box_DNA_helicase_dom_sf"/>
</dbReference>
<evidence type="ECO:0000256" key="12">
    <source>
        <dbReference type="PROSITE-ProRule" id="PRU00560"/>
    </source>
</evidence>
<dbReference type="Pfam" id="PF00580">
    <property type="entry name" value="UvrD-helicase"/>
    <property type="match status" value="1"/>
</dbReference>
<dbReference type="Proteomes" id="UP001272242">
    <property type="component" value="Unassembled WGS sequence"/>
</dbReference>
<dbReference type="Pfam" id="PF13361">
    <property type="entry name" value="UvrD_C"/>
    <property type="match status" value="1"/>
</dbReference>
<evidence type="ECO:0000256" key="3">
    <source>
        <dbReference type="ARBA" id="ARBA00022801"/>
    </source>
</evidence>
<organism evidence="15 16">
    <name type="scientific">Gemmata algarum</name>
    <dbReference type="NCBI Taxonomy" id="2975278"/>
    <lineage>
        <taxon>Bacteria</taxon>
        <taxon>Pseudomonadati</taxon>
        <taxon>Planctomycetota</taxon>
        <taxon>Planctomycetia</taxon>
        <taxon>Gemmatales</taxon>
        <taxon>Gemmataceae</taxon>
        <taxon>Gemmata</taxon>
    </lineage>
</organism>
<keyword evidence="3 12" id="KW-0378">Hydrolase</keyword>
<dbReference type="InterPro" id="IPR000212">
    <property type="entry name" value="DNA_helicase_UvrD/REP"/>
</dbReference>
<feature type="domain" description="UvrD-like helicase C-terminal" evidence="14">
    <location>
        <begin position="286"/>
        <end position="560"/>
    </location>
</feature>
<keyword evidence="16" id="KW-1185">Reference proteome</keyword>
<feature type="domain" description="UvrD-like helicase ATP-binding" evidence="13">
    <location>
        <begin position="9"/>
        <end position="285"/>
    </location>
</feature>
<keyword evidence="6" id="KW-0238">DNA-binding</keyword>
<evidence type="ECO:0000256" key="7">
    <source>
        <dbReference type="ARBA" id="ARBA00023235"/>
    </source>
</evidence>
<proteinExistence type="inferred from homology"/>
<evidence type="ECO:0000256" key="4">
    <source>
        <dbReference type="ARBA" id="ARBA00022806"/>
    </source>
</evidence>
<dbReference type="PANTHER" id="PTHR11070">
    <property type="entry name" value="UVRD / RECB / PCRA DNA HELICASE FAMILY MEMBER"/>
    <property type="match status" value="1"/>
</dbReference>
<protein>
    <recommendedName>
        <fullName evidence="9">DNA 3'-5' helicase</fullName>
        <ecNumber evidence="9">5.6.2.4</ecNumber>
    </recommendedName>
    <alternativeName>
        <fullName evidence="10">DNA 3'-5' helicase II</fullName>
    </alternativeName>
</protein>
<comment type="catalytic activity">
    <reaction evidence="8">
        <text>Couples ATP hydrolysis with the unwinding of duplex DNA by translocating in the 3'-5' direction.</text>
        <dbReference type="EC" id="5.6.2.4"/>
    </reaction>
</comment>
<gene>
    <name evidence="15" type="ORF">R5W23_006431</name>
</gene>
<evidence type="ECO:0000256" key="1">
    <source>
        <dbReference type="ARBA" id="ARBA00009922"/>
    </source>
</evidence>
<dbReference type="EMBL" id="JAXBLV010000099">
    <property type="protein sequence ID" value="MDY3559213.1"/>
    <property type="molecule type" value="Genomic_DNA"/>
</dbReference>
<dbReference type="CDD" id="cd17932">
    <property type="entry name" value="DEXQc_UvrD"/>
    <property type="match status" value="1"/>
</dbReference>
<evidence type="ECO:0000313" key="15">
    <source>
        <dbReference type="EMBL" id="MDY3559213.1"/>
    </source>
</evidence>
<evidence type="ECO:0000256" key="10">
    <source>
        <dbReference type="ARBA" id="ARBA00034923"/>
    </source>
</evidence>
<dbReference type="Gene3D" id="1.10.486.10">
    <property type="entry name" value="PCRA, domain 4"/>
    <property type="match status" value="1"/>
</dbReference>
<evidence type="ECO:0000256" key="6">
    <source>
        <dbReference type="ARBA" id="ARBA00023125"/>
    </source>
</evidence>
<evidence type="ECO:0000256" key="11">
    <source>
        <dbReference type="ARBA" id="ARBA00048988"/>
    </source>
</evidence>
<evidence type="ECO:0000313" key="16">
    <source>
        <dbReference type="Proteomes" id="UP001272242"/>
    </source>
</evidence>
<dbReference type="RefSeq" id="WP_320686020.1">
    <property type="nucleotide sequence ID" value="NZ_JAXBLV010000099.1"/>
</dbReference>
<comment type="caution">
    <text evidence="15">The sequence shown here is derived from an EMBL/GenBank/DDBJ whole genome shotgun (WGS) entry which is preliminary data.</text>
</comment>
<keyword evidence="4 12" id="KW-0347">Helicase</keyword>
<evidence type="ECO:0000256" key="9">
    <source>
        <dbReference type="ARBA" id="ARBA00034808"/>
    </source>
</evidence>
<comment type="similarity">
    <text evidence="1">Belongs to the helicase family. UvrD subfamily.</text>
</comment>
<sequence length="755" mass="84630">MSDDADLLADLTPDQRAAVMHGEGPLLILAGAGSGKTRVITRRVAYLLRAGVRAHNILAITFTNKAAGEMKNRVEKLAPGNRVWVSTFHSLGARLLRQYAERLGFDRNFTIYDTDDRNKLVKDALEAAGIDNVKFTPERIAGAISKAKNQLVTPPQYERTATDFFQKTVAAVYPRYEKRLRSANAMDFDDLLYLPAMALKQNEELRAELDSRFRYIMIDEYQDTNSAQYQIVKQLSINNPNVCVVGDPDQSIYKWRGSDIKIILDFERDFPNARTITLAQNYRSTKSIIRAASVLIDHNKQRKKKDLVTDNPQGEPVNVITFDNGLDEAEGVVVRIKEAVKAGTFKYRDHAIFMRINALTRSLESAFVKHGVPFQIVKGLAFFERKENRDVLAYLRLLTNPHDGVSFLRVVNAPARGIGKVSLDKLQSFAASQEIGLLAAAGQIAKITEIKGKAATGLRDFHRLMTDLRSKMVQPPHELVRLVLDKSGYEAMLRDSTDEEDADRLANVSELVTAAKQFWDEDNSRTITDFLEQITLASDTDGWDEQADHVSVMTLHASKGLEFPAVYILAVEQGLLPHERSLANDEEIEEERRLCFVGMTRAMKELYLCHARMREFRGQLNYCIVSQFIQELPRDVRFIDPSMARNVARTAADEWRVKSSAAAKDWADTGLRPLIPPASRKPNPGLKPTIPDAPDTGLAVGVLVQHEEFGIGNVAEVSGFGALRKVRVRFAAHGVKLFVGDKIKLKVIVRKKAEE</sequence>
<evidence type="ECO:0000256" key="8">
    <source>
        <dbReference type="ARBA" id="ARBA00034617"/>
    </source>
</evidence>
<dbReference type="Gene3D" id="3.40.50.300">
    <property type="entry name" value="P-loop containing nucleotide triphosphate hydrolases"/>
    <property type="match status" value="2"/>
</dbReference>
<dbReference type="PANTHER" id="PTHR11070:SF2">
    <property type="entry name" value="ATP-DEPENDENT DNA HELICASE SRS2"/>
    <property type="match status" value="1"/>
</dbReference>
<reference evidence="16" key="1">
    <citation type="journal article" date="2023" name="Mar. Drugs">
        <title>Gemmata algarum, a Novel Planctomycete Isolated from an Algal Mat, Displays Antimicrobial Activity.</title>
        <authorList>
            <person name="Kumar G."/>
            <person name="Kallscheuer N."/>
            <person name="Kashif M."/>
            <person name="Ahamad S."/>
            <person name="Jagadeeshwari U."/>
            <person name="Pannikurungottu S."/>
            <person name="Haufschild T."/>
            <person name="Kabuu M."/>
            <person name="Sasikala C."/>
            <person name="Jogler C."/>
            <person name="Ramana C."/>
        </authorList>
    </citation>
    <scope>NUCLEOTIDE SEQUENCE [LARGE SCALE GENOMIC DNA]</scope>
    <source>
        <strain evidence="16">JC673</strain>
    </source>
</reference>
<dbReference type="Gene3D" id="1.10.10.160">
    <property type="match status" value="1"/>
</dbReference>
<dbReference type="InterPro" id="IPR014016">
    <property type="entry name" value="UvrD-like_ATP-bd"/>
</dbReference>
<comment type="catalytic activity">
    <reaction evidence="11">
        <text>ATP + H2O = ADP + phosphate + H(+)</text>
        <dbReference type="Rhea" id="RHEA:13065"/>
        <dbReference type="ChEBI" id="CHEBI:15377"/>
        <dbReference type="ChEBI" id="CHEBI:15378"/>
        <dbReference type="ChEBI" id="CHEBI:30616"/>
        <dbReference type="ChEBI" id="CHEBI:43474"/>
        <dbReference type="ChEBI" id="CHEBI:456216"/>
        <dbReference type="EC" id="5.6.2.4"/>
    </reaction>
</comment>
<dbReference type="CDD" id="cd18807">
    <property type="entry name" value="SF1_C_UvrD"/>
    <property type="match status" value="1"/>
</dbReference>